<dbReference type="AlphaFoldDB" id="A0A7D9ISB0"/>
<feature type="domain" description="Glycosyltransferase 2-like" evidence="1">
    <location>
        <begin position="22"/>
        <end position="48"/>
    </location>
</feature>
<evidence type="ECO:0000313" key="3">
    <source>
        <dbReference type="Proteomes" id="UP001152795"/>
    </source>
</evidence>
<proteinExistence type="predicted"/>
<dbReference type="OrthoDB" id="2603at2759"/>
<reference evidence="2" key="1">
    <citation type="submission" date="2020-04" db="EMBL/GenBank/DDBJ databases">
        <authorList>
            <person name="Alioto T."/>
            <person name="Alioto T."/>
            <person name="Gomez Garrido J."/>
        </authorList>
    </citation>
    <scope>NUCLEOTIDE SEQUENCE</scope>
    <source>
        <strain evidence="2">A484AB</strain>
    </source>
</reference>
<dbReference type="Pfam" id="PF00535">
    <property type="entry name" value="Glycos_transf_2"/>
    <property type="match status" value="1"/>
</dbReference>
<protein>
    <submittedName>
        <fullName evidence="2">Dolichol-phosphate mannosyltransferase subunit 1</fullName>
    </submittedName>
</protein>
<name>A0A7D9ISB0_PARCT</name>
<keyword evidence="2" id="KW-0808">Transferase</keyword>
<gene>
    <name evidence="2" type="ORF">PACLA_8A071525</name>
</gene>
<keyword evidence="3" id="KW-1185">Reference proteome</keyword>
<keyword evidence="2" id="KW-0328">Glycosyltransferase</keyword>
<dbReference type="Proteomes" id="UP001152795">
    <property type="component" value="Unassembled WGS sequence"/>
</dbReference>
<dbReference type="Gene3D" id="3.90.550.10">
    <property type="entry name" value="Spore Coat Polysaccharide Biosynthesis Protein SpsA, Chain A"/>
    <property type="match status" value="1"/>
</dbReference>
<dbReference type="InterPro" id="IPR001173">
    <property type="entry name" value="Glyco_trans_2-like"/>
</dbReference>
<dbReference type="EMBL" id="CACRXK020008930">
    <property type="protein sequence ID" value="CAB4016005.1"/>
    <property type="molecule type" value="Genomic_DNA"/>
</dbReference>
<evidence type="ECO:0000259" key="1">
    <source>
        <dbReference type="Pfam" id="PF00535"/>
    </source>
</evidence>
<evidence type="ECO:0000313" key="2">
    <source>
        <dbReference type="EMBL" id="CAB4016005.1"/>
    </source>
</evidence>
<accession>A0A7D9ISB0</accession>
<comment type="caution">
    <text evidence="2">The sequence shown here is derived from an EMBL/GenBank/DDBJ whole genome shotgun (WGS) entry which is preliminary data.</text>
</comment>
<feature type="non-terminal residue" evidence="2">
    <location>
        <position position="55"/>
    </location>
</feature>
<organism evidence="2 3">
    <name type="scientific">Paramuricea clavata</name>
    <name type="common">Red gorgonian</name>
    <name type="synonym">Violescent sea-whip</name>
    <dbReference type="NCBI Taxonomy" id="317549"/>
    <lineage>
        <taxon>Eukaryota</taxon>
        <taxon>Metazoa</taxon>
        <taxon>Cnidaria</taxon>
        <taxon>Anthozoa</taxon>
        <taxon>Octocorallia</taxon>
        <taxon>Malacalcyonacea</taxon>
        <taxon>Plexauridae</taxon>
        <taxon>Paramuricea</taxon>
    </lineage>
</organism>
<dbReference type="GO" id="GO:0016757">
    <property type="term" value="F:glycosyltransferase activity"/>
    <property type="evidence" value="ECO:0007669"/>
    <property type="project" value="UniProtKB-KW"/>
</dbReference>
<dbReference type="SUPFAM" id="SSF53448">
    <property type="entry name" value="Nucleotide-diphospho-sugar transferases"/>
    <property type="match status" value="1"/>
</dbReference>
<sequence length="55" mass="5870">MGMITPVTHQMSAIGHDQASGEGHDFEIIIIDDGSPDGTLDAAKQLQEIYGSEKI</sequence>
<dbReference type="InterPro" id="IPR029044">
    <property type="entry name" value="Nucleotide-diphossugar_trans"/>
</dbReference>